<evidence type="ECO:0000259" key="4">
    <source>
        <dbReference type="PROSITE" id="PS50893"/>
    </source>
</evidence>
<protein>
    <submittedName>
        <fullName evidence="5">Aliphatic sulfonates import ATP-binding protein SsuB</fullName>
        <ecNumber evidence="5">3.6.3.-</ecNumber>
    </submittedName>
</protein>
<dbReference type="AlphaFoldDB" id="A0A518HKD4"/>
<dbReference type="InterPro" id="IPR027417">
    <property type="entry name" value="P-loop_NTPase"/>
</dbReference>
<feature type="domain" description="ABC transporter" evidence="4">
    <location>
        <begin position="12"/>
        <end position="240"/>
    </location>
</feature>
<dbReference type="RefSeq" id="WP_145385016.1">
    <property type="nucleotide sequence ID" value="NZ_CP037423.1"/>
</dbReference>
<name>A0A518HKD4_9BACT</name>
<keyword evidence="6" id="KW-1185">Reference proteome</keyword>
<organism evidence="5 6">
    <name type="scientific">Stieleria neptunia</name>
    <dbReference type="NCBI Taxonomy" id="2527979"/>
    <lineage>
        <taxon>Bacteria</taxon>
        <taxon>Pseudomonadati</taxon>
        <taxon>Planctomycetota</taxon>
        <taxon>Planctomycetia</taxon>
        <taxon>Pirellulales</taxon>
        <taxon>Pirellulaceae</taxon>
        <taxon>Stieleria</taxon>
    </lineage>
</organism>
<proteinExistence type="predicted"/>
<dbReference type="SUPFAM" id="SSF52540">
    <property type="entry name" value="P-loop containing nucleoside triphosphate hydrolases"/>
    <property type="match status" value="1"/>
</dbReference>
<dbReference type="InterPro" id="IPR050166">
    <property type="entry name" value="ABC_transporter_ATP-bind"/>
</dbReference>
<dbReference type="PANTHER" id="PTHR42788:SF20">
    <property type="entry name" value="ABC TRANSPORTER ATP-BINDING PROTEIN"/>
    <property type="match status" value="1"/>
</dbReference>
<dbReference type="Proteomes" id="UP000319004">
    <property type="component" value="Chromosome"/>
</dbReference>
<evidence type="ECO:0000256" key="2">
    <source>
        <dbReference type="ARBA" id="ARBA00022741"/>
    </source>
</evidence>
<dbReference type="GO" id="GO:0016887">
    <property type="term" value="F:ATP hydrolysis activity"/>
    <property type="evidence" value="ECO:0007669"/>
    <property type="project" value="InterPro"/>
</dbReference>
<dbReference type="OrthoDB" id="2151853at2"/>
<dbReference type="EMBL" id="CP037423">
    <property type="protein sequence ID" value="QDV41270.1"/>
    <property type="molecule type" value="Genomic_DNA"/>
</dbReference>
<dbReference type="InterPro" id="IPR003593">
    <property type="entry name" value="AAA+_ATPase"/>
</dbReference>
<dbReference type="Pfam" id="PF00005">
    <property type="entry name" value="ABC_tran"/>
    <property type="match status" value="1"/>
</dbReference>
<dbReference type="KEGG" id="snep:Enr13x_11080"/>
<keyword evidence="2" id="KW-0547">Nucleotide-binding</keyword>
<dbReference type="GO" id="GO:0005524">
    <property type="term" value="F:ATP binding"/>
    <property type="evidence" value="ECO:0007669"/>
    <property type="project" value="UniProtKB-KW"/>
</dbReference>
<dbReference type="Gene3D" id="3.40.50.300">
    <property type="entry name" value="P-loop containing nucleotide triphosphate hydrolases"/>
    <property type="match status" value="1"/>
</dbReference>
<evidence type="ECO:0000256" key="1">
    <source>
        <dbReference type="ARBA" id="ARBA00022448"/>
    </source>
</evidence>
<dbReference type="PANTHER" id="PTHR42788">
    <property type="entry name" value="TAURINE IMPORT ATP-BINDING PROTEIN-RELATED"/>
    <property type="match status" value="1"/>
</dbReference>
<dbReference type="PROSITE" id="PS00211">
    <property type="entry name" value="ABC_TRANSPORTER_1"/>
    <property type="match status" value="1"/>
</dbReference>
<dbReference type="SMART" id="SM00382">
    <property type="entry name" value="AAA"/>
    <property type="match status" value="1"/>
</dbReference>
<dbReference type="InterPro" id="IPR003439">
    <property type="entry name" value="ABC_transporter-like_ATP-bd"/>
</dbReference>
<evidence type="ECO:0000313" key="6">
    <source>
        <dbReference type="Proteomes" id="UP000319004"/>
    </source>
</evidence>
<reference evidence="5 6" key="1">
    <citation type="submission" date="2019-03" db="EMBL/GenBank/DDBJ databases">
        <title>Deep-cultivation of Planctomycetes and their phenomic and genomic characterization uncovers novel biology.</title>
        <authorList>
            <person name="Wiegand S."/>
            <person name="Jogler M."/>
            <person name="Boedeker C."/>
            <person name="Pinto D."/>
            <person name="Vollmers J."/>
            <person name="Rivas-Marin E."/>
            <person name="Kohn T."/>
            <person name="Peeters S.H."/>
            <person name="Heuer A."/>
            <person name="Rast P."/>
            <person name="Oberbeckmann S."/>
            <person name="Bunk B."/>
            <person name="Jeske O."/>
            <person name="Meyerdierks A."/>
            <person name="Storesund J.E."/>
            <person name="Kallscheuer N."/>
            <person name="Luecker S."/>
            <person name="Lage O.M."/>
            <person name="Pohl T."/>
            <person name="Merkel B.J."/>
            <person name="Hornburger P."/>
            <person name="Mueller R.-W."/>
            <person name="Bruemmer F."/>
            <person name="Labrenz M."/>
            <person name="Spormann A.M."/>
            <person name="Op den Camp H."/>
            <person name="Overmann J."/>
            <person name="Amann R."/>
            <person name="Jetten M.S.M."/>
            <person name="Mascher T."/>
            <person name="Medema M.H."/>
            <person name="Devos D.P."/>
            <person name="Kaster A.-K."/>
            <person name="Ovreas L."/>
            <person name="Rohde M."/>
            <person name="Galperin M.Y."/>
            <person name="Jogler C."/>
        </authorList>
    </citation>
    <scope>NUCLEOTIDE SEQUENCE [LARGE SCALE GENOMIC DNA]</scope>
    <source>
        <strain evidence="5 6">Enr13</strain>
    </source>
</reference>
<accession>A0A518HKD4</accession>
<evidence type="ECO:0000313" key="5">
    <source>
        <dbReference type="EMBL" id="QDV41270.1"/>
    </source>
</evidence>
<keyword evidence="3 5" id="KW-0067">ATP-binding</keyword>
<dbReference type="PROSITE" id="PS50893">
    <property type="entry name" value="ABC_TRANSPORTER_2"/>
    <property type="match status" value="1"/>
</dbReference>
<sequence length="267" mass="29164">MSSNDRPAASSIHCRNVTVRFAPSSVAVDRVELTIQSGEIVSLIGPSGCGKTTLLRAIAGLQPMTEGQVELDPVAIASEGQIGFVFQQPGLLPWASTLQNVLLPLELIGRGTCRQRREAAQHALESVKLADARDKRPHELSGGMQMRASIARALVTHPRILLLDEPFAALDDMLRNELGRLLLSLWQQQQFTAVMVTHNISESILLSRRIAVMRDGVLESVIDNPIAWPRSPSQMRTPEFAQFFGVVSDSLRGPSSSPTLRTQEEAS</sequence>
<evidence type="ECO:0000256" key="3">
    <source>
        <dbReference type="ARBA" id="ARBA00022840"/>
    </source>
</evidence>
<keyword evidence="5" id="KW-0378">Hydrolase</keyword>
<gene>
    <name evidence="5" type="primary">ssuB</name>
    <name evidence="5" type="ORF">Enr13x_11080</name>
</gene>
<dbReference type="InterPro" id="IPR017871">
    <property type="entry name" value="ABC_transporter-like_CS"/>
</dbReference>
<keyword evidence="1" id="KW-0813">Transport</keyword>
<dbReference type="EC" id="3.6.3.-" evidence="5"/>